<feature type="modified residue" description="4-aspartylphosphate" evidence="2">
    <location>
        <position position="58"/>
    </location>
</feature>
<reference evidence="6 7" key="1">
    <citation type="submission" date="2019-03" db="EMBL/GenBank/DDBJ databases">
        <title>Ramlibacter rhizophilus CCTCC AB2015357, whole genome shotgun sequence.</title>
        <authorList>
            <person name="Zhang X."/>
            <person name="Feng G."/>
            <person name="Zhu H."/>
        </authorList>
    </citation>
    <scope>NUCLEOTIDE SEQUENCE [LARGE SCALE GENOMIC DNA]</scope>
    <source>
        <strain evidence="6 7">CCTCC AB2015357</strain>
    </source>
</reference>
<keyword evidence="7" id="KW-1185">Reference proteome</keyword>
<dbReference type="Gene3D" id="3.40.50.2300">
    <property type="match status" value="1"/>
</dbReference>
<dbReference type="OrthoDB" id="9802426at2"/>
<gene>
    <name evidence="6" type="ORF">EZ242_07170</name>
</gene>
<dbReference type="Pfam" id="PF00486">
    <property type="entry name" value="Trans_reg_C"/>
    <property type="match status" value="1"/>
</dbReference>
<dbReference type="InterPro" id="IPR001789">
    <property type="entry name" value="Sig_transdc_resp-reg_receiver"/>
</dbReference>
<organism evidence="6 7">
    <name type="scientific">Ramlibacter rhizophilus</name>
    <dbReference type="NCBI Taxonomy" id="1781167"/>
    <lineage>
        <taxon>Bacteria</taxon>
        <taxon>Pseudomonadati</taxon>
        <taxon>Pseudomonadota</taxon>
        <taxon>Betaproteobacteria</taxon>
        <taxon>Burkholderiales</taxon>
        <taxon>Comamonadaceae</taxon>
        <taxon>Ramlibacter</taxon>
    </lineage>
</organism>
<keyword evidence="1 3" id="KW-0238">DNA-binding</keyword>
<evidence type="ECO:0000256" key="3">
    <source>
        <dbReference type="PROSITE-ProRule" id="PRU01091"/>
    </source>
</evidence>
<dbReference type="PROSITE" id="PS51755">
    <property type="entry name" value="OMPR_PHOB"/>
    <property type="match status" value="1"/>
</dbReference>
<dbReference type="InterPro" id="IPR036388">
    <property type="entry name" value="WH-like_DNA-bd_sf"/>
</dbReference>
<evidence type="ECO:0000313" key="6">
    <source>
        <dbReference type="EMBL" id="TFZ01163.1"/>
    </source>
</evidence>
<proteinExistence type="predicted"/>
<dbReference type="PANTHER" id="PTHR48111">
    <property type="entry name" value="REGULATOR OF RPOS"/>
    <property type="match status" value="1"/>
</dbReference>
<dbReference type="GO" id="GO:0032993">
    <property type="term" value="C:protein-DNA complex"/>
    <property type="evidence" value="ECO:0007669"/>
    <property type="project" value="TreeGrafter"/>
</dbReference>
<dbReference type="InterPro" id="IPR039420">
    <property type="entry name" value="WalR-like"/>
</dbReference>
<feature type="domain" description="OmpR/PhoB-type" evidence="5">
    <location>
        <begin position="129"/>
        <end position="231"/>
    </location>
</feature>
<dbReference type="PANTHER" id="PTHR48111:SF59">
    <property type="entry name" value="TRANSCRIPTIONAL REGULATORY PROTEIN BAER"/>
    <property type="match status" value="1"/>
</dbReference>
<dbReference type="SUPFAM" id="SSF52172">
    <property type="entry name" value="CheY-like"/>
    <property type="match status" value="1"/>
</dbReference>
<accession>A0A4Z0BPD5</accession>
<dbReference type="GO" id="GO:0000156">
    <property type="term" value="F:phosphorelay response regulator activity"/>
    <property type="evidence" value="ECO:0007669"/>
    <property type="project" value="TreeGrafter"/>
</dbReference>
<name>A0A4Z0BPD5_9BURK</name>
<dbReference type="Gene3D" id="6.10.250.690">
    <property type="match status" value="1"/>
</dbReference>
<dbReference type="GO" id="GO:0006355">
    <property type="term" value="P:regulation of DNA-templated transcription"/>
    <property type="evidence" value="ECO:0007669"/>
    <property type="project" value="InterPro"/>
</dbReference>
<protein>
    <submittedName>
        <fullName evidence="6">Response regulator</fullName>
    </submittedName>
</protein>
<dbReference type="EMBL" id="SMLL01000003">
    <property type="protein sequence ID" value="TFZ01163.1"/>
    <property type="molecule type" value="Genomic_DNA"/>
</dbReference>
<dbReference type="Gene3D" id="1.10.10.10">
    <property type="entry name" value="Winged helix-like DNA-binding domain superfamily/Winged helix DNA-binding domain"/>
    <property type="match status" value="1"/>
</dbReference>
<dbReference type="Pfam" id="PF00072">
    <property type="entry name" value="Response_reg"/>
    <property type="match status" value="1"/>
</dbReference>
<dbReference type="GO" id="GO:0005829">
    <property type="term" value="C:cytosol"/>
    <property type="evidence" value="ECO:0007669"/>
    <property type="project" value="TreeGrafter"/>
</dbReference>
<sequence>MPAVTQARKILIVDDDALSSALLAEFLQEQGFATTVLMNGLHVEPAVRRADPAVVLLDVSLPGLDGIEVCHQLRRFSTVPIIMVSGRTEEIDRTLGLEVGADDYVCKPYGFREIAARIKAQLRRSEGRVGARSVMHGFRIDDSARRIAFEDHWLPLTSQEYRLLRKLLTRPGHVFTREELMDLADDEPLPRAGSERAVDSHVKNLRRKLEAARGEGAAIVSVYGVGYRFDPELSAVR</sequence>
<evidence type="ECO:0000313" key="7">
    <source>
        <dbReference type="Proteomes" id="UP000297564"/>
    </source>
</evidence>
<dbReference type="Proteomes" id="UP000297564">
    <property type="component" value="Unassembled WGS sequence"/>
</dbReference>
<dbReference type="SMART" id="SM00862">
    <property type="entry name" value="Trans_reg_C"/>
    <property type="match status" value="1"/>
</dbReference>
<dbReference type="InterPro" id="IPR001867">
    <property type="entry name" value="OmpR/PhoB-type_DNA-bd"/>
</dbReference>
<dbReference type="CDD" id="cd00383">
    <property type="entry name" value="trans_reg_C"/>
    <property type="match status" value="1"/>
</dbReference>
<dbReference type="AlphaFoldDB" id="A0A4Z0BPD5"/>
<dbReference type="InterPro" id="IPR016032">
    <property type="entry name" value="Sig_transdc_resp-reg_C-effctor"/>
</dbReference>
<comment type="caution">
    <text evidence="6">The sequence shown here is derived from an EMBL/GenBank/DDBJ whole genome shotgun (WGS) entry which is preliminary data.</text>
</comment>
<dbReference type="PROSITE" id="PS50110">
    <property type="entry name" value="RESPONSE_REGULATORY"/>
    <property type="match status" value="1"/>
</dbReference>
<evidence type="ECO:0000259" key="4">
    <source>
        <dbReference type="PROSITE" id="PS50110"/>
    </source>
</evidence>
<dbReference type="InterPro" id="IPR011006">
    <property type="entry name" value="CheY-like_superfamily"/>
</dbReference>
<evidence type="ECO:0000259" key="5">
    <source>
        <dbReference type="PROSITE" id="PS51755"/>
    </source>
</evidence>
<keyword evidence="2" id="KW-0597">Phosphoprotein</keyword>
<evidence type="ECO:0000256" key="1">
    <source>
        <dbReference type="ARBA" id="ARBA00023125"/>
    </source>
</evidence>
<dbReference type="SUPFAM" id="SSF46894">
    <property type="entry name" value="C-terminal effector domain of the bipartite response regulators"/>
    <property type="match status" value="1"/>
</dbReference>
<dbReference type="GO" id="GO:0000976">
    <property type="term" value="F:transcription cis-regulatory region binding"/>
    <property type="evidence" value="ECO:0007669"/>
    <property type="project" value="TreeGrafter"/>
</dbReference>
<dbReference type="SMART" id="SM00448">
    <property type="entry name" value="REC"/>
    <property type="match status" value="1"/>
</dbReference>
<feature type="domain" description="Response regulatory" evidence="4">
    <location>
        <begin position="9"/>
        <end position="122"/>
    </location>
</feature>
<feature type="DNA-binding region" description="OmpR/PhoB-type" evidence="3">
    <location>
        <begin position="129"/>
        <end position="231"/>
    </location>
</feature>
<evidence type="ECO:0000256" key="2">
    <source>
        <dbReference type="PROSITE-ProRule" id="PRU00169"/>
    </source>
</evidence>